<dbReference type="NCBIfam" id="NF003967">
    <property type="entry name" value="PRK05461.1"/>
    <property type="match status" value="1"/>
</dbReference>
<dbReference type="InterPro" id="IPR007474">
    <property type="entry name" value="ApaG_domain"/>
</dbReference>
<evidence type="ECO:0000259" key="2">
    <source>
        <dbReference type="PROSITE" id="PS51087"/>
    </source>
</evidence>
<dbReference type="Pfam" id="PF04379">
    <property type="entry name" value="DUF525"/>
    <property type="match status" value="1"/>
</dbReference>
<dbReference type="AlphaFoldDB" id="A0A3B1BQZ3"/>
<gene>
    <name evidence="3" type="ORF">MNBD_GAMMA24-973</name>
</gene>
<proteinExistence type="inferred from homology"/>
<accession>A0A3B1BQZ3</accession>
<dbReference type="InterPro" id="IPR050718">
    <property type="entry name" value="ApaG-like"/>
</dbReference>
<dbReference type="PANTHER" id="PTHR47191">
    <property type="entry name" value="OS05G0170800 PROTEIN"/>
    <property type="match status" value="1"/>
</dbReference>
<name>A0A3B1BQZ3_9ZZZZ</name>
<dbReference type="PROSITE" id="PS51087">
    <property type="entry name" value="APAG"/>
    <property type="match status" value="1"/>
</dbReference>
<dbReference type="PANTHER" id="PTHR47191:SF2">
    <property type="entry name" value="OS05G0170800 PROTEIN"/>
    <property type="match status" value="1"/>
</dbReference>
<sequence length="133" mass="14969">MFSSIAMNDKLAHKTEINIETRYIVEQSEPEKERFVFTYTITIRNKGKTPARLLRRHWIITDGNGNVQEVKGEGVVGEQPYLKPGEGFRYTSGTVLPTPLGSMHGSYKMISDDGHEFDAAIPTFTLSIPNTLH</sequence>
<organism evidence="3">
    <name type="scientific">hydrothermal vent metagenome</name>
    <dbReference type="NCBI Taxonomy" id="652676"/>
    <lineage>
        <taxon>unclassified sequences</taxon>
        <taxon>metagenomes</taxon>
        <taxon>ecological metagenomes</taxon>
    </lineage>
</organism>
<dbReference type="SUPFAM" id="SSF110069">
    <property type="entry name" value="ApaG-like"/>
    <property type="match status" value="1"/>
</dbReference>
<reference evidence="3" key="1">
    <citation type="submission" date="2018-06" db="EMBL/GenBank/DDBJ databases">
        <authorList>
            <person name="Zhirakovskaya E."/>
        </authorList>
    </citation>
    <scope>NUCLEOTIDE SEQUENCE</scope>
</reference>
<dbReference type="HAMAP" id="MF_00791">
    <property type="entry name" value="ApaG"/>
    <property type="match status" value="1"/>
</dbReference>
<dbReference type="EMBL" id="UOFZ01000185">
    <property type="protein sequence ID" value="VAX14623.1"/>
    <property type="molecule type" value="Genomic_DNA"/>
</dbReference>
<dbReference type="InterPro" id="IPR023065">
    <property type="entry name" value="Uncharacterised_ApaG"/>
</dbReference>
<evidence type="ECO:0000256" key="1">
    <source>
        <dbReference type="ARBA" id="ARBA00017693"/>
    </source>
</evidence>
<feature type="domain" description="ApaG" evidence="2">
    <location>
        <begin position="9"/>
        <end position="133"/>
    </location>
</feature>
<dbReference type="InterPro" id="IPR036767">
    <property type="entry name" value="ApaG_sf"/>
</dbReference>
<evidence type="ECO:0000313" key="3">
    <source>
        <dbReference type="EMBL" id="VAX14623.1"/>
    </source>
</evidence>
<protein>
    <recommendedName>
        <fullName evidence="1">Protein ApaG</fullName>
    </recommendedName>
</protein>
<dbReference type="Gene3D" id="2.60.40.1470">
    <property type="entry name" value="ApaG domain"/>
    <property type="match status" value="1"/>
</dbReference>